<organism evidence="2 3">
    <name type="scientific">Simplicispira hankyongi</name>
    <dbReference type="NCBI Taxonomy" id="2315688"/>
    <lineage>
        <taxon>Bacteria</taxon>
        <taxon>Pseudomonadati</taxon>
        <taxon>Pseudomonadota</taxon>
        <taxon>Betaproteobacteria</taxon>
        <taxon>Burkholderiales</taxon>
        <taxon>Comamonadaceae</taxon>
        <taxon>Simplicispira</taxon>
    </lineage>
</organism>
<dbReference type="Proteomes" id="UP000266302">
    <property type="component" value="Unassembled WGS sequence"/>
</dbReference>
<dbReference type="Pfam" id="PF07793">
    <property type="entry name" value="DUF1631"/>
    <property type="match status" value="1"/>
</dbReference>
<dbReference type="RefSeq" id="WP_119107721.1">
    <property type="nucleotide sequence ID" value="NZ_QXJC01000001.1"/>
</dbReference>
<proteinExistence type="predicted"/>
<comment type="caution">
    <text evidence="2">The sequence shown here is derived from an EMBL/GenBank/DDBJ whole genome shotgun (WGS) entry which is preliminary data.</text>
</comment>
<dbReference type="OrthoDB" id="6188167at2"/>
<sequence>MTLSAVRSRAVLRACVVTAVREGETLMDQLVKFTLDELAKQESETRAIAKRDLAHEAQKLLREHHAGLNKAYPMVLLELFADGSGAPASKPAASSALDFGELTLVDDDEVQAQVELSRAQQMALHTTDAILSELNGLVSAAQGLPRVQPERNPLRPENYIRALQRAIADTQVIAPMREAWMQHMRPYLSQQLVGVYERAVKGLREHGVEQVGWGARVPQQPAYPQGAPGSGWYGPGAGEVRSGWATASAWAGSQAAPVGYQEAGASGYAPSGQEALLTVSILRQMLAGAGDPYQELYAPTGSAGSVYAGGQQAPSPQGFDRYAPAGASEAIEDIAQLERLVGRLANSQSAYLHSGQGAPRTGQASLYGAAEAAPRGAEVVARMVENISQDARLLPPVQQAVQNLEPAIRKLIRHDSRFFSDANHPARRLLDEITQRSLAYTHVEAPGFSRFMRLIDQAVAHLSKSEITSAAPFETVRRALQAAWEAQQKKLEARQEREKQALLLAEEREMRAERVAAEIGALPEFPGAPQDITDFVLGPWVEVVAAAPLDAQGKRSPQAASALALVPLLLWSVQPDLACEHPDRLDEATMLLPVRLRTELENIGHPREEIDAFLARLAQLHRLSLAARPPDFELPQASVPEDGGPGDLEQGAANDGDSVTSLYGPEPMAEPEVQQEDAPAPRPPESDGFVMGAWVELVTSGKLMRTQLTWCSPHNTLFLFTAPDGSTQSMTRRMRDKLVAGGALRLMDALPATEQALRSAAKPQGNEPPPLA</sequence>
<evidence type="ECO:0000313" key="2">
    <source>
        <dbReference type="EMBL" id="RID99270.1"/>
    </source>
</evidence>
<dbReference type="InterPro" id="IPR012434">
    <property type="entry name" value="DUF1631"/>
</dbReference>
<accession>A0A398CGT3</accession>
<feature type="region of interest" description="Disordered" evidence="1">
    <location>
        <begin position="632"/>
        <end position="687"/>
    </location>
</feature>
<reference evidence="2 3" key="1">
    <citation type="submission" date="2018-09" db="EMBL/GenBank/DDBJ databases">
        <title>Draft genome of Simplicispira sp. NY-02.</title>
        <authorList>
            <person name="Im W.T."/>
        </authorList>
    </citation>
    <scope>NUCLEOTIDE SEQUENCE [LARGE SCALE GENOMIC DNA]</scope>
    <source>
        <strain evidence="2 3">NY-02</strain>
    </source>
</reference>
<protein>
    <submittedName>
        <fullName evidence="2">DUF1631 family protein</fullName>
    </submittedName>
</protein>
<evidence type="ECO:0000256" key="1">
    <source>
        <dbReference type="SAM" id="MobiDB-lite"/>
    </source>
</evidence>
<dbReference type="EMBL" id="QXJC01000001">
    <property type="protein sequence ID" value="RID99270.1"/>
    <property type="molecule type" value="Genomic_DNA"/>
</dbReference>
<keyword evidence="3" id="KW-1185">Reference proteome</keyword>
<evidence type="ECO:0000313" key="3">
    <source>
        <dbReference type="Proteomes" id="UP000266302"/>
    </source>
</evidence>
<gene>
    <name evidence="2" type="ORF">D3F03_02195</name>
</gene>
<dbReference type="AlphaFoldDB" id="A0A398CGT3"/>
<name>A0A398CGT3_9BURK</name>